<proteinExistence type="predicted"/>
<name>A0A812MT69_SYMPI</name>
<dbReference type="EMBL" id="CAJNIZ010008824">
    <property type="protein sequence ID" value="CAE7272447.1"/>
    <property type="molecule type" value="Genomic_DNA"/>
</dbReference>
<dbReference type="OrthoDB" id="423807at2759"/>
<evidence type="ECO:0000313" key="3">
    <source>
        <dbReference type="EMBL" id="CAE7272447.1"/>
    </source>
</evidence>
<feature type="transmembrane region" description="Helical" evidence="2">
    <location>
        <begin position="171"/>
        <end position="193"/>
    </location>
</feature>
<organism evidence="3 4">
    <name type="scientific">Symbiodinium pilosum</name>
    <name type="common">Dinoflagellate</name>
    <dbReference type="NCBI Taxonomy" id="2952"/>
    <lineage>
        <taxon>Eukaryota</taxon>
        <taxon>Sar</taxon>
        <taxon>Alveolata</taxon>
        <taxon>Dinophyceae</taxon>
        <taxon>Suessiales</taxon>
        <taxon>Symbiodiniaceae</taxon>
        <taxon>Symbiodinium</taxon>
    </lineage>
</organism>
<keyword evidence="4" id="KW-1185">Reference proteome</keyword>
<evidence type="ECO:0000313" key="4">
    <source>
        <dbReference type="Proteomes" id="UP000649617"/>
    </source>
</evidence>
<feature type="compositionally biased region" description="Polar residues" evidence="1">
    <location>
        <begin position="420"/>
        <end position="433"/>
    </location>
</feature>
<feature type="transmembrane region" description="Helical" evidence="2">
    <location>
        <begin position="105"/>
        <end position="124"/>
    </location>
</feature>
<feature type="transmembrane region" description="Helical" evidence="2">
    <location>
        <begin position="20"/>
        <end position="43"/>
    </location>
</feature>
<gene>
    <name evidence="3" type="primary">DEK1</name>
    <name evidence="3" type="ORF">SPIL2461_LOCUS6017</name>
</gene>
<comment type="caution">
    <text evidence="3">The sequence shown here is derived from an EMBL/GenBank/DDBJ whole genome shotgun (WGS) entry which is preliminary data.</text>
</comment>
<reference evidence="3" key="1">
    <citation type="submission" date="2021-02" db="EMBL/GenBank/DDBJ databases">
        <authorList>
            <person name="Dougan E. K."/>
            <person name="Rhodes N."/>
            <person name="Thang M."/>
            <person name="Chan C."/>
        </authorList>
    </citation>
    <scope>NUCLEOTIDE SEQUENCE</scope>
</reference>
<evidence type="ECO:0000256" key="1">
    <source>
        <dbReference type="SAM" id="MobiDB-lite"/>
    </source>
</evidence>
<feature type="transmembrane region" description="Helical" evidence="2">
    <location>
        <begin position="237"/>
        <end position="262"/>
    </location>
</feature>
<feature type="transmembrane region" description="Helical" evidence="2">
    <location>
        <begin position="317"/>
        <end position="337"/>
    </location>
</feature>
<dbReference type="Proteomes" id="UP000649617">
    <property type="component" value="Unassembled WGS sequence"/>
</dbReference>
<accession>A0A812MT69</accession>
<keyword evidence="2" id="KW-1133">Transmembrane helix</keyword>
<dbReference type="AlphaFoldDB" id="A0A812MT69"/>
<dbReference type="InterPro" id="IPR051843">
    <property type="entry name" value="CPA1_transporter"/>
</dbReference>
<feature type="region of interest" description="Disordered" evidence="1">
    <location>
        <begin position="410"/>
        <end position="433"/>
    </location>
</feature>
<keyword evidence="2" id="KW-0472">Membrane</keyword>
<evidence type="ECO:0000256" key="2">
    <source>
        <dbReference type="SAM" id="Phobius"/>
    </source>
</evidence>
<dbReference type="PANTHER" id="PTHR31102">
    <property type="match status" value="1"/>
</dbReference>
<keyword evidence="2" id="KW-0812">Transmembrane</keyword>
<dbReference type="PANTHER" id="PTHR31102:SF1">
    <property type="entry name" value="CATION_H+ EXCHANGER DOMAIN-CONTAINING PROTEIN"/>
    <property type="match status" value="1"/>
</dbReference>
<feature type="transmembrane region" description="Helical" evidence="2">
    <location>
        <begin position="205"/>
        <end position="225"/>
    </location>
</feature>
<feature type="transmembrane region" description="Helical" evidence="2">
    <location>
        <begin position="136"/>
        <end position="159"/>
    </location>
</feature>
<sequence>MAFLPATFELLAIAMYGVFILDYAPLEGLVLGTILVAIGDGLVIPKMKEFGYIFKGHPMPRLMFTWAPLEASFALATFGVLSGFAAPADSAVSTGMLLGGNVLRIIATVVGGMVLGGAAGWLIPRRTKLTISGKQVFTGMPVEAFLMVVSVALSAFALGVSEGATLVPMPLIGGAFFQSELMVIMTGVFFSAVAAEADLHQVERVMGGVWIFGQLILFSMIGSRTTLDIFPAFWHHVFPLMACGLAARFVGIFLAINGILILDLPGHPFQAATVMQDVTFCFVSILPRATIQGALGQVPITGQFFGRLSNSSTCQDFIFLAARLYICIMSVCGMILLNTFGHRLCLQTLDRPPWGDKIDKAGKEIETSIEAPESPEAAVQSVAEAYAIPEKVLAEALHKVVALQSSSKGFGLTRSKSDSDALSQPPISAGSETSTDLAFAQFDCLGSVLNANQDQEPAWRGRRR</sequence>
<protein>
    <submittedName>
        <fullName evidence="3">DEK1 protein</fullName>
    </submittedName>
</protein>
<feature type="transmembrane region" description="Helical" evidence="2">
    <location>
        <begin position="64"/>
        <end position="85"/>
    </location>
</feature>